<name>A0ACD3BGH9_9AGAR</name>
<sequence length="108" mass="12516">MRRFSRSQKETLTGYVIALLLADQTSRALQEFKSRFSRCIKRCNDSQVRGQFTHMKGMYIRNGQRWELGNLIGAATSCRAKRPCVVTMPEIQIRQTQELKNQMGWVSS</sequence>
<dbReference type="Proteomes" id="UP000308600">
    <property type="component" value="Unassembled WGS sequence"/>
</dbReference>
<accession>A0ACD3BGH9</accession>
<organism evidence="1 2">
    <name type="scientific">Pluteus cervinus</name>
    <dbReference type="NCBI Taxonomy" id="181527"/>
    <lineage>
        <taxon>Eukaryota</taxon>
        <taxon>Fungi</taxon>
        <taxon>Dikarya</taxon>
        <taxon>Basidiomycota</taxon>
        <taxon>Agaricomycotina</taxon>
        <taxon>Agaricomycetes</taxon>
        <taxon>Agaricomycetidae</taxon>
        <taxon>Agaricales</taxon>
        <taxon>Pluteineae</taxon>
        <taxon>Pluteaceae</taxon>
        <taxon>Pluteus</taxon>
    </lineage>
</organism>
<reference evidence="1 2" key="1">
    <citation type="journal article" date="2019" name="Nat. Ecol. Evol.">
        <title>Megaphylogeny resolves global patterns of mushroom evolution.</title>
        <authorList>
            <person name="Varga T."/>
            <person name="Krizsan K."/>
            <person name="Foldi C."/>
            <person name="Dima B."/>
            <person name="Sanchez-Garcia M."/>
            <person name="Sanchez-Ramirez S."/>
            <person name="Szollosi G.J."/>
            <person name="Szarkandi J.G."/>
            <person name="Papp V."/>
            <person name="Albert L."/>
            <person name="Andreopoulos W."/>
            <person name="Angelini C."/>
            <person name="Antonin V."/>
            <person name="Barry K.W."/>
            <person name="Bougher N.L."/>
            <person name="Buchanan P."/>
            <person name="Buyck B."/>
            <person name="Bense V."/>
            <person name="Catcheside P."/>
            <person name="Chovatia M."/>
            <person name="Cooper J."/>
            <person name="Damon W."/>
            <person name="Desjardin D."/>
            <person name="Finy P."/>
            <person name="Geml J."/>
            <person name="Haridas S."/>
            <person name="Hughes K."/>
            <person name="Justo A."/>
            <person name="Karasinski D."/>
            <person name="Kautmanova I."/>
            <person name="Kiss B."/>
            <person name="Kocsube S."/>
            <person name="Kotiranta H."/>
            <person name="LaButti K.M."/>
            <person name="Lechner B.E."/>
            <person name="Liimatainen K."/>
            <person name="Lipzen A."/>
            <person name="Lukacs Z."/>
            <person name="Mihaltcheva S."/>
            <person name="Morgado L.N."/>
            <person name="Niskanen T."/>
            <person name="Noordeloos M.E."/>
            <person name="Ohm R.A."/>
            <person name="Ortiz-Santana B."/>
            <person name="Ovrebo C."/>
            <person name="Racz N."/>
            <person name="Riley R."/>
            <person name="Savchenko A."/>
            <person name="Shiryaev A."/>
            <person name="Soop K."/>
            <person name="Spirin V."/>
            <person name="Szebenyi C."/>
            <person name="Tomsovsky M."/>
            <person name="Tulloss R.E."/>
            <person name="Uehling J."/>
            <person name="Grigoriev I.V."/>
            <person name="Vagvolgyi C."/>
            <person name="Papp T."/>
            <person name="Martin F.M."/>
            <person name="Miettinen O."/>
            <person name="Hibbett D.S."/>
            <person name="Nagy L.G."/>
        </authorList>
    </citation>
    <scope>NUCLEOTIDE SEQUENCE [LARGE SCALE GENOMIC DNA]</scope>
    <source>
        <strain evidence="1 2">NL-1719</strain>
    </source>
</reference>
<evidence type="ECO:0000313" key="1">
    <source>
        <dbReference type="EMBL" id="TFK76769.1"/>
    </source>
</evidence>
<keyword evidence="2" id="KW-1185">Reference proteome</keyword>
<gene>
    <name evidence="1" type="ORF">BDN72DRAFT_829937</name>
</gene>
<protein>
    <submittedName>
        <fullName evidence="1">Uncharacterized protein</fullName>
    </submittedName>
</protein>
<proteinExistence type="predicted"/>
<dbReference type="EMBL" id="ML208259">
    <property type="protein sequence ID" value="TFK76769.1"/>
    <property type="molecule type" value="Genomic_DNA"/>
</dbReference>
<evidence type="ECO:0000313" key="2">
    <source>
        <dbReference type="Proteomes" id="UP000308600"/>
    </source>
</evidence>